<evidence type="ECO:0000313" key="5">
    <source>
        <dbReference type="Proteomes" id="UP001269144"/>
    </source>
</evidence>
<dbReference type="PANTHER" id="PTHR37423:SF2">
    <property type="entry name" value="MEMBRANE-BOUND LYTIC MUREIN TRANSGLYCOSYLASE C"/>
    <property type="match status" value="1"/>
</dbReference>
<dbReference type="Gene3D" id="1.10.530.10">
    <property type="match status" value="1"/>
</dbReference>
<comment type="similarity">
    <text evidence="2">Belongs to the virb1 family.</text>
</comment>
<accession>A0ABU2HZQ2</accession>
<dbReference type="InterPro" id="IPR023346">
    <property type="entry name" value="Lysozyme-like_dom_sf"/>
</dbReference>
<dbReference type="SUPFAM" id="SSF53955">
    <property type="entry name" value="Lysozyme-like"/>
    <property type="match status" value="1"/>
</dbReference>
<dbReference type="Proteomes" id="UP001269144">
    <property type="component" value="Unassembled WGS sequence"/>
</dbReference>
<dbReference type="PANTHER" id="PTHR37423">
    <property type="entry name" value="SOLUBLE LYTIC MUREIN TRANSGLYCOSYLASE-RELATED"/>
    <property type="match status" value="1"/>
</dbReference>
<sequence>MTAESGSASSVLRYDASGKRLLPKAVQRADVSADADEDLIRAFLRDTTAASHSRSAGIMPGIDRVASRYQHHPALRAAELSPQEWHALFRAMIWQESRFNPKARSPKGALGLTQLMPGTASQLGVDASDPMQNLDGGARYLLTQLQAFRSPMLALAAYNAGPKAVQKYGGVPPFPETRDYVIRVLSEQDLLLRKTQ</sequence>
<dbReference type="Pfam" id="PF01464">
    <property type="entry name" value="SLT"/>
    <property type="match status" value="1"/>
</dbReference>
<dbReference type="InterPro" id="IPR008258">
    <property type="entry name" value="Transglycosylase_SLT_dom_1"/>
</dbReference>
<evidence type="ECO:0000313" key="4">
    <source>
        <dbReference type="EMBL" id="MDS9470237.1"/>
    </source>
</evidence>
<keyword evidence="5" id="KW-1185">Reference proteome</keyword>
<protein>
    <submittedName>
        <fullName evidence="4">Lytic transglycosylase domain-containing protein</fullName>
        <ecNumber evidence="4">4.2.2.n1</ecNumber>
    </submittedName>
</protein>
<organism evidence="4 5">
    <name type="scientific">Paracoccus aurantius</name>
    <dbReference type="NCBI Taxonomy" id="3073814"/>
    <lineage>
        <taxon>Bacteria</taxon>
        <taxon>Pseudomonadati</taxon>
        <taxon>Pseudomonadota</taxon>
        <taxon>Alphaproteobacteria</taxon>
        <taxon>Rhodobacterales</taxon>
        <taxon>Paracoccaceae</taxon>
        <taxon>Paracoccus</taxon>
    </lineage>
</organism>
<gene>
    <name evidence="4" type="ORF">RGQ15_22075</name>
</gene>
<dbReference type="RefSeq" id="WP_311163061.1">
    <property type="nucleotide sequence ID" value="NZ_JAVQLW010000006.1"/>
</dbReference>
<comment type="similarity">
    <text evidence="1">Belongs to the transglycosylase Slt family.</text>
</comment>
<dbReference type="EMBL" id="JAVQLW010000006">
    <property type="protein sequence ID" value="MDS9470237.1"/>
    <property type="molecule type" value="Genomic_DNA"/>
</dbReference>
<evidence type="ECO:0000256" key="1">
    <source>
        <dbReference type="ARBA" id="ARBA00007734"/>
    </source>
</evidence>
<evidence type="ECO:0000259" key="3">
    <source>
        <dbReference type="Pfam" id="PF01464"/>
    </source>
</evidence>
<reference evidence="5" key="1">
    <citation type="submission" date="2023-07" db="EMBL/GenBank/DDBJ databases">
        <title>Paracoccus sp. MBLB3053 whole genome sequence.</title>
        <authorList>
            <person name="Hwang C.Y."/>
            <person name="Cho E.-S."/>
            <person name="Seo M.-J."/>
        </authorList>
    </citation>
    <scope>NUCLEOTIDE SEQUENCE [LARGE SCALE GENOMIC DNA]</scope>
    <source>
        <strain evidence="5">MBLB3053</strain>
    </source>
</reference>
<dbReference type="CDD" id="cd00254">
    <property type="entry name" value="LT-like"/>
    <property type="match status" value="1"/>
</dbReference>
<dbReference type="EC" id="4.2.2.n1" evidence="4"/>
<comment type="caution">
    <text evidence="4">The sequence shown here is derived from an EMBL/GenBank/DDBJ whole genome shotgun (WGS) entry which is preliminary data.</text>
</comment>
<name>A0ABU2HZQ2_9RHOB</name>
<keyword evidence="4" id="KW-0456">Lyase</keyword>
<proteinExistence type="inferred from homology"/>
<evidence type="ECO:0000256" key="2">
    <source>
        <dbReference type="ARBA" id="ARBA00009387"/>
    </source>
</evidence>
<feature type="domain" description="Transglycosylase SLT" evidence="3">
    <location>
        <begin position="76"/>
        <end position="170"/>
    </location>
</feature>
<dbReference type="GO" id="GO:0016829">
    <property type="term" value="F:lyase activity"/>
    <property type="evidence" value="ECO:0007669"/>
    <property type="project" value="UniProtKB-KW"/>
</dbReference>